<keyword evidence="4" id="KW-1185">Reference proteome</keyword>
<gene>
    <name evidence="3" type="primary">kanE_5</name>
    <name evidence="3" type="ORF">CA54_53740</name>
</gene>
<dbReference type="CDD" id="cd03794">
    <property type="entry name" value="GT4_WbuB-like"/>
    <property type="match status" value="1"/>
</dbReference>
<dbReference type="SUPFAM" id="SSF53756">
    <property type="entry name" value="UDP-Glycosyltransferase/glycogen phosphorylase"/>
    <property type="match status" value="1"/>
</dbReference>
<dbReference type="Proteomes" id="UP000320735">
    <property type="component" value="Unassembled WGS sequence"/>
</dbReference>
<proteinExistence type="predicted"/>
<dbReference type="OrthoDB" id="9811902at2"/>
<dbReference type="InterPro" id="IPR001296">
    <property type="entry name" value="Glyco_trans_1"/>
</dbReference>
<protein>
    <submittedName>
        <fullName evidence="3">Alpha-D-kanosaminyltransferase</fullName>
        <ecNumber evidence="3">2.4.1.301</ecNumber>
    </submittedName>
</protein>
<organism evidence="3 4">
    <name type="scientific">Symmachiella macrocystis</name>
    <dbReference type="NCBI Taxonomy" id="2527985"/>
    <lineage>
        <taxon>Bacteria</taxon>
        <taxon>Pseudomonadati</taxon>
        <taxon>Planctomycetota</taxon>
        <taxon>Planctomycetia</taxon>
        <taxon>Planctomycetales</taxon>
        <taxon>Planctomycetaceae</taxon>
        <taxon>Symmachiella</taxon>
    </lineage>
</organism>
<reference evidence="3 4" key="1">
    <citation type="submission" date="2019-02" db="EMBL/GenBank/DDBJ databases">
        <title>Deep-cultivation of Planctomycetes and their phenomic and genomic characterization uncovers novel biology.</title>
        <authorList>
            <person name="Wiegand S."/>
            <person name="Jogler M."/>
            <person name="Boedeker C."/>
            <person name="Pinto D."/>
            <person name="Vollmers J."/>
            <person name="Rivas-Marin E."/>
            <person name="Kohn T."/>
            <person name="Peeters S.H."/>
            <person name="Heuer A."/>
            <person name="Rast P."/>
            <person name="Oberbeckmann S."/>
            <person name="Bunk B."/>
            <person name="Jeske O."/>
            <person name="Meyerdierks A."/>
            <person name="Storesund J.E."/>
            <person name="Kallscheuer N."/>
            <person name="Luecker S."/>
            <person name="Lage O.M."/>
            <person name="Pohl T."/>
            <person name="Merkel B.J."/>
            <person name="Hornburger P."/>
            <person name="Mueller R.-W."/>
            <person name="Bruemmer F."/>
            <person name="Labrenz M."/>
            <person name="Spormann A.M."/>
            <person name="Op Den Camp H."/>
            <person name="Overmann J."/>
            <person name="Amann R."/>
            <person name="Jetten M.S.M."/>
            <person name="Mascher T."/>
            <person name="Medema M.H."/>
            <person name="Devos D.P."/>
            <person name="Kaster A.-K."/>
            <person name="Ovreas L."/>
            <person name="Rohde M."/>
            <person name="Galperin M.Y."/>
            <person name="Jogler C."/>
        </authorList>
    </citation>
    <scope>NUCLEOTIDE SEQUENCE [LARGE SCALE GENOMIC DNA]</scope>
    <source>
        <strain evidence="3 4">CA54</strain>
    </source>
</reference>
<dbReference type="PANTHER" id="PTHR45947">
    <property type="entry name" value="SULFOQUINOVOSYL TRANSFERASE SQD2"/>
    <property type="match status" value="1"/>
</dbReference>
<dbReference type="AlphaFoldDB" id="A0A5C6B4V9"/>
<comment type="caution">
    <text evidence="3">The sequence shown here is derived from an EMBL/GenBank/DDBJ whole genome shotgun (WGS) entry which is preliminary data.</text>
</comment>
<evidence type="ECO:0000313" key="4">
    <source>
        <dbReference type="Proteomes" id="UP000320735"/>
    </source>
</evidence>
<dbReference type="Gene3D" id="3.40.50.2000">
    <property type="entry name" value="Glycogen Phosphorylase B"/>
    <property type="match status" value="2"/>
</dbReference>
<dbReference type="InterPro" id="IPR028098">
    <property type="entry name" value="Glyco_trans_4-like_N"/>
</dbReference>
<keyword evidence="3" id="KW-0808">Transferase</keyword>
<name>A0A5C6B4V9_9PLAN</name>
<evidence type="ECO:0000259" key="2">
    <source>
        <dbReference type="Pfam" id="PF13579"/>
    </source>
</evidence>
<dbReference type="EMBL" id="SJPP01000003">
    <property type="protein sequence ID" value="TWU06970.1"/>
    <property type="molecule type" value="Genomic_DNA"/>
</dbReference>
<feature type="domain" description="Glycosyltransferase subfamily 4-like N-terminal" evidence="2">
    <location>
        <begin position="17"/>
        <end position="201"/>
    </location>
</feature>
<sequence>MKILFFTHYFPPEVNAPATRTFEHCRLWAAAGHDVTVVTCAPNCPDGVVYEGYRNALWPQYEEVDGIRVVRVWTLLAANAGTLRRILNFLSYLCSAVFVSFRLSRPDVVIATSPQFFCGWAGVFVSWIKRRPFVLEIRDIWPESIAAVGALKSRPLLRFLEFLERRLYLAADHIVAVGDGYRKKILEKAAVGDRVSVITNGVDPRRFVPGPPDARFLHIWDLEEKFVCSYIGTIGMAHGLEVVIDAADMLRQNGRSDVCFLLVGDGARRAELEQEVQQRGLQRQVIFAGRQPREEVPRILASSNACLIHLKECDLFETVIPSKIFETMAMGRPIIMGVKGQAREIVLEADAGLAMQPGSAQALVKCVEQISGDPELAQQLGHAARAFVTEHYSRPQLASRFLRQLHAVTGIEEKVSVEEIPTAAPTPVQTSATHV</sequence>
<dbReference type="EC" id="2.4.1.301" evidence="3"/>
<keyword evidence="3" id="KW-0328">Glycosyltransferase</keyword>
<evidence type="ECO:0000313" key="3">
    <source>
        <dbReference type="EMBL" id="TWU06970.1"/>
    </source>
</evidence>
<feature type="domain" description="Glycosyl transferase family 1" evidence="1">
    <location>
        <begin position="223"/>
        <end position="386"/>
    </location>
</feature>
<dbReference type="PANTHER" id="PTHR45947:SF3">
    <property type="entry name" value="SULFOQUINOVOSYL TRANSFERASE SQD2"/>
    <property type="match status" value="1"/>
</dbReference>
<dbReference type="InterPro" id="IPR050194">
    <property type="entry name" value="Glycosyltransferase_grp1"/>
</dbReference>
<dbReference type="Pfam" id="PF00534">
    <property type="entry name" value="Glycos_transf_1"/>
    <property type="match status" value="1"/>
</dbReference>
<dbReference type="RefSeq" id="WP_146373802.1">
    <property type="nucleotide sequence ID" value="NZ_SJPP01000003.1"/>
</dbReference>
<dbReference type="GO" id="GO:0016758">
    <property type="term" value="F:hexosyltransferase activity"/>
    <property type="evidence" value="ECO:0007669"/>
    <property type="project" value="TreeGrafter"/>
</dbReference>
<dbReference type="Pfam" id="PF13579">
    <property type="entry name" value="Glyco_trans_4_4"/>
    <property type="match status" value="1"/>
</dbReference>
<accession>A0A5C6B4V9</accession>
<evidence type="ECO:0000259" key="1">
    <source>
        <dbReference type="Pfam" id="PF00534"/>
    </source>
</evidence>